<dbReference type="Proteomes" id="UP001549104">
    <property type="component" value="Unassembled WGS sequence"/>
</dbReference>
<evidence type="ECO:0000313" key="2">
    <source>
        <dbReference type="Proteomes" id="UP001549104"/>
    </source>
</evidence>
<sequence>MNAVMTQAIASNPIQRYDASRRRNAESAYNRNVQYNGQNQKTVENLEALLIGKKEPEIDQSKRHEPRQLGAGQMKQIALPIGTTLEETIASWKDVRAEAISEPEPTTADYNLAATASAKIMRTEAQIILHNRAQSEIDITSAREEADTAKMASKELPSDLEREILITQRRYEKAISSYSFQVLMKQKGFEIDRPSFYKIA</sequence>
<accession>A0ABV2K2G0</accession>
<protein>
    <submittedName>
        <fullName evidence="1">Uncharacterized protein</fullName>
    </submittedName>
</protein>
<evidence type="ECO:0000313" key="1">
    <source>
        <dbReference type="EMBL" id="MET3655259.1"/>
    </source>
</evidence>
<reference evidence="1 2" key="1">
    <citation type="submission" date="2024-06" db="EMBL/GenBank/DDBJ databases">
        <title>Sorghum-associated microbial communities from plants grown in Nebraska, USA.</title>
        <authorList>
            <person name="Schachtman D."/>
        </authorList>
    </citation>
    <scope>NUCLEOTIDE SEQUENCE [LARGE SCALE GENOMIC DNA]</scope>
    <source>
        <strain evidence="1 2">1288</strain>
    </source>
</reference>
<dbReference type="EMBL" id="JBEPME010000001">
    <property type="protein sequence ID" value="MET3655259.1"/>
    <property type="molecule type" value="Genomic_DNA"/>
</dbReference>
<organism evidence="1 2">
    <name type="scientific">Sporosarcina psychrophila</name>
    <name type="common">Bacillus psychrophilus</name>
    <dbReference type="NCBI Taxonomy" id="1476"/>
    <lineage>
        <taxon>Bacteria</taxon>
        <taxon>Bacillati</taxon>
        <taxon>Bacillota</taxon>
        <taxon>Bacilli</taxon>
        <taxon>Bacillales</taxon>
        <taxon>Caryophanaceae</taxon>
        <taxon>Sporosarcina</taxon>
    </lineage>
</organism>
<gene>
    <name evidence="1" type="ORF">ABIC55_000343</name>
</gene>
<dbReference type="RefSeq" id="WP_354311977.1">
    <property type="nucleotide sequence ID" value="NZ_JBEPME010000001.1"/>
</dbReference>
<comment type="caution">
    <text evidence="1">The sequence shown here is derived from an EMBL/GenBank/DDBJ whole genome shotgun (WGS) entry which is preliminary data.</text>
</comment>
<name>A0ABV2K2G0_SPOPS</name>
<keyword evidence="2" id="KW-1185">Reference proteome</keyword>
<proteinExistence type="predicted"/>